<dbReference type="OrthoDB" id="9801160at2"/>
<protein>
    <submittedName>
        <fullName evidence="2">HDIG domain-containing protein</fullName>
    </submittedName>
</protein>
<dbReference type="EMBL" id="QXIS01000033">
    <property type="protein sequence ID" value="RIE05764.1"/>
    <property type="molecule type" value="Genomic_DNA"/>
</dbReference>
<comment type="caution">
    <text evidence="2">The sequence shown here is derived from an EMBL/GenBank/DDBJ whole genome shotgun (WGS) entry which is preliminary data.</text>
</comment>
<keyword evidence="3" id="KW-1185">Reference proteome</keyword>
<dbReference type="InterPro" id="IPR006675">
    <property type="entry name" value="HDIG_dom"/>
</dbReference>
<evidence type="ECO:0000313" key="3">
    <source>
        <dbReference type="Proteomes" id="UP000266328"/>
    </source>
</evidence>
<evidence type="ECO:0000259" key="1">
    <source>
        <dbReference type="SMART" id="SM00471"/>
    </source>
</evidence>
<dbReference type="Gene3D" id="1.10.3210.10">
    <property type="entry name" value="Hypothetical protein af1432"/>
    <property type="match status" value="1"/>
</dbReference>
<dbReference type="RefSeq" id="WP_119089508.1">
    <property type="nucleotide sequence ID" value="NZ_QXIS01000033.1"/>
</dbReference>
<proteinExistence type="predicted"/>
<organism evidence="2 3">
    <name type="scientific">Candidatus Cryosericum terrychapinii</name>
    <dbReference type="NCBI Taxonomy" id="2290919"/>
    <lineage>
        <taxon>Bacteria</taxon>
        <taxon>Pseudomonadati</taxon>
        <taxon>Caldisericota/Cryosericota group</taxon>
        <taxon>Candidatus Cryosericota</taxon>
        <taxon>Candidatus Cryosericia</taxon>
        <taxon>Candidatus Cryosericales</taxon>
        <taxon>Candidatus Cryosericaceae</taxon>
        <taxon>Candidatus Cryosericum</taxon>
    </lineage>
</organism>
<feature type="domain" description="HD/PDEase" evidence="1">
    <location>
        <begin position="15"/>
        <end position="123"/>
    </location>
</feature>
<dbReference type="PANTHER" id="PTHR38659">
    <property type="entry name" value="METAL-DEPENDENT PHOSPHOHYDROLASE"/>
    <property type="match status" value="1"/>
</dbReference>
<dbReference type="Proteomes" id="UP000266328">
    <property type="component" value="Unassembled WGS sequence"/>
</dbReference>
<sequence>MDREGLYQIIVERTPSRNLINHMLAVEAIMRGLAVHFHEDVEKWGLAGLVHDIDYAETKDKPNMHSIVGSEQLHLMGVSEDICYAVRVHNALHGLPRKSMMDKALYAADPLSGLIVACALIQPEKKLAPIDTDFVMVRFKEKRFAAGASRDQMLACQEMGLDLYKFVAIGLISMKEIAAEIGL</sequence>
<dbReference type="SUPFAM" id="SSF109604">
    <property type="entry name" value="HD-domain/PDEase-like"/>
    <property type="match status" value="1"/>
</dbReference>
<accession>A0A398D3V4</accession>
<dbReference type="AlphaFoldDB" id="A0A398D3V4"/>
<dbReference type="Pfam" id="PF01966">
    <property type="entry name" value="HD"/>
    <property type="match status" value="1"/>
</dbReference>
<dbReference type="InterPro" id="IPR003607">
    <property type="entry name" value="HD/PDEase_dom"/>
</dbReference>
<reference evidence="2 3" key="1">
    <citation type="submission" date="2018-09" db="EMBL/GenBank/DDBJ databases">
        <title>Discovery and Ecogenomic Context for Candidatus Cryosericales, a Global Caldiserica Order Active in Thawing Permafrost.</title>
        <authorList>
            <person name="Martinez M.A."/>
            <person name="Woodcroft B.J."/>
            <person name="Ignacio Espinoza J.C."/>
            <person name="Zayed A."/>
            <person name="Singleton C.M."/>
            <person name="Boyd J."/>
            <person name="Li Y.-F."/>
            <person name="Purvine S."/>
            <person name="Maughan H."/>
            <person name="Hodgkins S.B."/>
            <person name="Anderson D."/>
            <person name="Sederholm M."/>
            <person name="Temperton B."/>
            <person name="Saleska S.R."/>
            <person name="Tyson G.W."/>
            <person name="Rich V.I."/>
        </authorList>
    </citation>
    <scope>NUCLEOTIDE SEQUENCE [LARGE SCALE GENOMIC DNA]</scope>
    <source>
        <strain evidence="2 3">SMC7</strain>
    </source>
</reference>
<dbReference type="InterPro" id="IPR006674">
    <property type="entry name" value="HD_domain"/>
</dbReference>
<gene>
    <name evidence="2" type="ORF">SMC7_06340</name>
</gene>
<dbReference type="SMART" id="SM00471">
    <property type="entry name" value="HDc"/>
    <property type="match status" value="1"/>
</dbReference>
<dbReference type="CDD" id="cd00077">
    <property type="entry name" value="HDc"/>
    <property type="match status" value="1"/>
</dbReference>
<dbReference type="PANTHER" id="PTHR38659:SF1">
    <property type="entry name" value="METAL DEPENDENT PHOSPHOHYDROLASE"/>
    <property type="match status" value="1"/>
</dbReference>
<name>A0A398D3V4_9BACT</name>
<evidence type="ECO:0000313" key="2">
    <source>
        <dbReference type="EMBL" id="RIE05764.1"/>
    </source>
</evidence>
<dbReference type="NCBIfam" id="TIGR00277">
    <property type="entry name" value="HDIG"/>
    <property type="match status" value="1"/>
</dbReference>